<feature type="region of interest" description="Disordered" evidence="1">
    <location>
        <begin position="36"/>
        <end position="68"/>
    </location>
</feature>
<evidence type="ECO:0000313" key="2">
    <source>
        <dbReference type="EMBL" id="KAK8398050.1"/>
    </source>
</evidence>
<keyword evidence="3" id="KW-1185">Reference proteome</keyword>
<dbReference type="Proteomes" id="UP001487740">
    <property type="component" value="Unassembled WGS sequence"/>
</dbReference>
<gene>
    <name evidence="2" type="ORF">O3P69_003749</name>
</gene>
<organism evidence="2 3">
    <name type="scientific">Scylla paramamosain</name>
    <name type="common">Mud crab</name>
    <dbReference type="NCBI Taxonomy" id="85552"/>
    <lineage>
        <taxon>Eukaryota</taxon>
        <taxon>Metazoa</taxon>
        <taxon>Ecdysozoa</taxon>
        <taxon>Arthropoda</taxon>
        <taxon>Crustacea</taxon>
        <taxon>Multicrustacea</taxon>
        <taxon>Malacostraca</taxon>
        <taxon>Eumalacostraca</taxon>
        <taxon>Eucarida</taxon>
        <taxon>Decapoda</taxon>
        <taxon>Pleocyemata</taxon>
        <taxon>Brachyura</taxon>
        <taxon>Eubrachyura</taxon>
        <taxon>Portunoidea</taxon>
        <taxon>Portunidae</taxon>
        <taxon>Portuninae</taxon>
        <taxon>Scylla</taxon>
    </lineage>
</organism>
<comment type="caution">
    <text evidence="2">The sequence shown here is derived from an EMBL/GenBank/DDBJ whole genome shotgun (WGS) entry which is preliminary data.</text>
</comment>
<proteinExistence type="predicted"/>
<dbReference type="EMBL" id="JARAKH010000012">
    <property type="protein sequence ID" value="KAK8398050.1"/>
    <property type="molecule type" value="Genomic_DNA"/>
</dbReference>
<evidence type="ECO:0000256" key="1">
    <source>
        <dbReference type="SAM" id="MobiDB-lite"/>
    </source>
</evidence>
<feature type="compositionally biased region" description="Polar residues" evidence="1">
    <location>
        <begin position="49"/>
        <end position="62"/>
    </location>
</feature>
<protein>
    <submittedName>
        <fullName evidence="2">Uncharacterized protein</fullName>
    </submittedName>
</protein>
<accession>A0AAW0UDC3</accession>
<reference evidence="2 3" key="1">
    <citation type="submission" date="2023-03" db="EMBL/GenBank/DDBJ databases">
        <title>High-quality genome of Scylla paramamosain provides insights in environmental adaptation.</title>
        <authorList>
            <person name="Zhang L."/>
        </authorList>
    </citation>
    <scope>NUCLEOTIDE SEQUENCE [LARGE SCALE GENOMIC DNA]</scope>
    <source>
        <strain evidence="2">LZ_2023a</strain>
        <tissue evidence="2">Muscle</tissue>
    </source>
</reference>
<evidence type="ECO:0000313" key="3">
    <source>
        <dbReference type="Proteomes" id="UP001487740"/>
    </source>
</evidence>
<sequence>MSIVKKVIVALERTLQRPVERAMHLLATRMLGLEGNDVRNSRPPPCTSWPLSTSRGPHQVSGTHPRPSHVFSECRWRTSVARRPTPAPVRMHAGCTGTLGSIRLLGNESSVLPERSNQPSSIVTAAWRFWTPVA</sequence>
<name>A0AAW0UDC3_SCYPA</name>
<dbReference type="AlphaFoldDB" id="A0AAW0UDC3"/>